<keyword evidence="5" id="KW-0012">Acyltransferase</keyword>
<evidence type="ECO:0000256" key="1">
    <source>
        <dbReference type="ARBA" id="ARBA00022450"/>
    </source>
</evidence>
<evidence type="ECO:0000313" key="11">
    <source>
        <dbReference type="Proteomes" id="UP000660680"/>
    </source>
</evidence>
<dbReference type="Gene3D" id="3.90.180.10">
    <property type="entry name" value="Medium-chain alcohol dehydrogenases, catalytic domain"/>
    <property type="match status" value="1"/>
</dbReference>
<dbReference type="InterPro" id="IPR014031">
    <property type="entry name" value="Ketoacyl_synth_C"/>
</dbReference>
<evidence type="ECO:0000256" key="6">
    <source>
        <dbReference type="PROSITE-ProRule" id="PRU01363"/>
    </source>
</evidence>
<feature type="region of interest" description="C-terminal hotdog fold" evidence="6">
    <location>
        <begin position="1039"/>
        <end position="1177"/>
    </location>
</feature>
<evidence type="ECO:0000256" key="2">
    <source>
        <dbReference type="ARBA" id="ARBA00022553"/>
    </source>
</evidence>
<evidence type="ECO:0000259" key="8">
    <source>
        <dbReference type="PROSITE" id="PS52004"/>
    </source>
</evidence>
<dbReference type="InterPro" id="IPR050091">
    <property type="entry name" value="PKS_NRPS_Biosynth_Enz"/>
</dbReference>
<dbReference type="InterPro" id="IPR020841">
    <property type="entry name" value="PKS_Beta-ketoAc_synthase_dom"/>
</dbReference>
<dbReference type="InterPro" id="IPR013154">
    <property type="entry name" value="ADH-like_N"/>
</dbReference>
<dbReference type="FunFam" id="3.40.50.720:FF:000209">
    <property type="entry name" value="Polyketide synthase Pks12"/>
    <property type="match status" value="1"/>
</dbReference>
<feature type="active site" description="Proton acceptor; for dehydratase activity" evidence="6">
    <location>
        <position position="930"/>
    </location>
</feature>
<dbReference type="Pfam" id="PF02801">
    <property type="entry name" value="Ketoacyl-synt_C"/>
    <property type="match status" value="1"/>
</dbReference>
<dbReference type="InterPro" id="IPR020806">
    <property type="entry name" value="PKS_PP-bd"/>
</dbReference>
<dbReference type="GO" id="GO:0004312">
    <property type="term" value="F:fatty acid synthase activity"/>
    <property type="evidence" value="ECO:0007669"/>
    <property type="project" value="TreeGrafter"/>
</dbReference>
<dbReference type="Gene3D" id="3.40.366.10">
    <property type="entry name" value="Malonyl-Coenzyme A Acyl Carrier Protein, domain 2"/>
    <property type="match status" value="1"/>
</dbReference>
<dbReference type="InterPro" id="IPR011032">
    <property type="entry name" value="GroES-like_sf"/>
</dbReference>
<dbReference type="InterPro" id="IPR042104">
    <property type="entry name" value="PKS_dehydratase_sf"/>
</dbReference>
<dbReference type="Pfam" id="PF00109">
    <property type="entry name" value="ketoacyl-synt"/>
    <property type="match status" value="1"/>
</dbReference>
<dbReference type="InterPro" id="IPR013968">
    <property type="entry name" value="PKS_KR"/>
</dbReference>
<dbReference type="PROSITE" id="PS00606">
    <property type="entry name" value="KS3_1"/>
    <property type="match status" value="1"/>
</dbReference>
<feature type="domain" description="PKS/mFAS DH" evidence="9">
    <location>
        <begin position="895"/>
        <end position="1177"/>
    </location>
</feature>
<dbReference type="GO" id="GO:0016491">
    <property type="term" value="F:oxidoreductase activity"/>
    <property type="evidence" value="ECO:0007669"/>
    <property type="project" value="InterPro"/>
</dbReference>
<dbReference type="SUPFAM" id="SSF47336">
    <property type="entry name" value="ACP-like"/>
    <property type="match status" value="1"/>
</dbReference>
<dbReference type="Gene3D" id="1.10.1200.10">
    <property type="entry name" value="ACP-like"/>
    <property type="match status" value="1"/>
</dbReference>
<evidence type="ECO:0000256" key="4">
    <source>
        <dbReference type="ARBA" id="ARBA00023268"/>
    </source>
</evidence>
<evidence type="ECO:0000256" key="5">
    <source>
        <dbReference type="ARBA" id="ARBA00023315"/>
    </source>
</evidence>
<dbReference type="CDD" id="cd00833">
    <property type="entry name" value="PKS"/>
    <property type="match status" value="1"/>
</dbReference>
<dbReference type="PROSITE" id="PS50075">
    <property type="entry name" value="CARRIER"/>
    <property type="match status" value="1"/>
</dbReference>
<dbReference type="InterPro" id="IPR009081">
    <property type="entry name" value="PP-bd_ACP"/>
</dbReference>
<dbReference type="Pfam" id="PF00550">
    <property type="entry name" value="PP-binding"/>
    <property type="match status" value="1"/>
</dbReference>
<dbReference type="InterPro" id="IPR020843">
    <property type="entry name" value="ER"/>
</dbReference>
<dbReference type="EMBL" id="BMRB01000002">
    <property type="protein sequence ID" value="GGS35286.1"/>
    <property type="molecule type" value="Genomic_DNA"/>
</dbReference>
<dbReference type="InterPro" id="IPR016039">
    <property type="entry name" value="Thiolase-like"/>
</dbReference>
<dbReference type="InterPro" id="IPR049900">
    <property type="entry name" value="PKS_mFAS_DH"/>
</dbReference>
<dbReference type="InterPro" id="IPR036291">
    <property type="entry name" value="NAD(P)-bd_dom_sf"/>
</dbReference>
<dbReference type="InterPro" id="IPR001227">
    <property type="entry name" value="Ac_transferase_dom_sf"/>
</dbReference>
<dbReference type="Pfam" id="PF21089">
    <property type="entry name" value="PKS_DH_N"/>
    <property type="match status" value="1"/>
</dbReference>
<dbReference type="PROSITE" id="PS52019">
    <property type="entry name" value="PKS_MFAS_DH"/>
    <property type="match status" value="1"/>
</dbReference>
<dbReference type="GO" id="GO:0004315">
    <property type="term" value="F:3-oxoacyl-[acyl-carrier-protein] synthase activity"/>
    <property type="evidence" value="ECO:0007669"/>
    <property type="project" value="InterPro"/>
</dbReference>
<dbReference type="InterPro" id="IPR020807">
    <property type="entry name" value="PKS_DH"/>
</dbReference>
<dbReference type="SMART" id="SM00829">
    <property type="entry name" value="PKS_ER"/>
    <property type="match status" value="1"/>
</dbReference>
<dbReference type="SMART" id="SM00826">
    <property type="entry name" value="PKS_DH"/>
    <property type="match status" value="1"/>
</dbReference>
<dbReference type="SMART" id="SM00822">
    <property type="entry name" value="PKS_KR"/>
    <property type="match status" value="1"/>
</dbReference>
<dbReference type="Pfam" id="PF14765">
    <property type="entry name" value="PS-DH"/>
    <property type="match status" value="1"/>
</dbReference>
<dbReference type="InterPro" id="IPR057326">
    <property type="entry name" value="KR_dom"/>
</dbReference>
<keyword evidence="4" id="KW-0511">Multifunctional enzyme</keyword>
<feature type="active site" description="Proton donor; for dehydratase activity" evidence="6">
    <location>
        <position position="1096"/>
    </location>
</feature>
<dbReference type="InterPro" id="IPR014030">
    <property type="entry name" value="Ketoacyl_synth_N"/>
</dbReference>
<dbReference type="SUPFAM" id="SSF52151">
    <property type="entry name" value="FabD/lysophospholipase-like"/>
    <property type="match status" value="1"/>
</dbReference>
<dbReference type="InterPro" id="IPR049551">
    <property type="entry name" value="PKS_DH_C"/>
</dbReference>
<evidence type="ECO:0000256" key="3">
    <source>
        <dbReference type="ARBA" id="ARBA00022679"/>
    </source>
</evidence>
<dbReference type="Gene3D" id="3.40.47.10">
    <property type="match status" value="1"/>
</dbReference>
<dbReference type="SUPFAM" id="SSF55048">
    <property type="entry name" value="Probable ACP-binding domain of malonyl-CoA ACP transacylase"/>
    <property type="match status" value="1"/>
</dbReference>
<dbReference type="Pfam" id="PF08659">
    <property type="entry name" value="KR"/>
    <property type="match status" value="1"/>
</dbReference>
<dbReference type="PANTHER" id="PTHR43775:SF51">
    <property type="entry name" value="INACTIVE PHENOLPHTHIOCEROL SYNTHESIS POLYKETIDE SYNTHASE TYPE I PKS1-RELATED"/>
    <property type="match status" value="1"/>
</dbReference>
<dbReference type="PANTHER" id="PTHR43775">
    <property type="entry name" value="FATTY ACID SYNTHASE"/>
    <property type="match status" value="1"/>
</dbReference>
<feature type="domain" description="Ketosynthase family 3 (KS3)" evidence="8">
    <location>
        <begin position="14"/>
        <end position="438"/>
    </location>
</feature>
<evidence type="ECO:0000259" key="9">
    <source>
        <dbReference type="PROSITE" id="PS52019"/>
    </source>
</evidence>
<dbReference type="InterPro" id="IPR049552">
    <property type="entry name" value="PKS_DH_N"/>
</dbReference>
<keyword evidence="11" id="KW-1185">Reference proteome</keyword>
<reference evidence="10" key="1">
    <citation type="journal article" date="2014" name="Int. J. Syst. Evol. Microbiol.">
        <title>Complete genome sequence of Corynebacterium casei LMG S-19264T (=DSM 44701T), isolated from a smear-ripened cheese.</title>
        <authorList>
            <consortium name="US DOE Joint Genome Institute (JGI-PGF)"/>
            <person name="Walter F."/>
            <person name="Albersmeier A."/>
            <person name="Kalinowski J."/>
            <person name="Ruckert C."/>
        </authorList>
    </citation>
    <scope>NUCLEOTIDE SEQUENCE</scope>
    <source>
        <strain evidence="10">JCM 3276</strain>
    </source>
</reference>
<dbReference type="CDD" id="cd05195">
    <property type="entry name" value="enoyl_red"/>
    <property type="match status" value="1"/>
</dbReference>
<dbReference type="SUPFAM" id="SSF51735">
    <property type="entry name" value="NAD(P)-binding Rossmann-fold domains"/>
    <property type="match status" value="3"/>
</dbReference>
<evidence type="ECO:0000259" key="7">
    <source>
        <dbReference type="PROSITE" id="PS50075"/>
    </source>
</evidence>
<dbReference type="SUPFAM" id="SSF53901">
    <property type="entry name" value="Thiolase-like"/>
    <property type="match status" value="1"/>
</dbReference>
<keyword evidence="3" id="KW-0808">Transferase</keyword>
<dbReference type="Pfam" id="PF22621">
    <property type="entry name" value="CurL-like_PKS_C"/>
    <property type="match status" value="1"/>
</dbReference>
<evidence type="ECO:0000313" key="10">
    <source>
        <dbReference type="EMBL" id="GGS35286.1"/>
    </source>
</evidence>
<dbReference type="SMART" id="SM00825">
    <property type="entry name" value="PKS_KS"/>
    <property type="match status" value="1"/>
</dbReference>
<keyword evidence="2" id="KW-0597">Phosphoprotein</keyword>
<dbReference type="InterPro" id="IPR018201">
    <property type="entry name" value="Ketoacyl_synth_AS"/>
</dbReference>
<accession>A0A918GG09</accession>
<reference evidence="10" key="2">
    <citation type="submission" date="2020-09" db="EMBL/GenBank/DDBJ databases">
        <authorList>
            <person name="Sun Q."/>
            <person name="Ohkuma M."/>
        </authorList>
    </citation>
    <scope>NUCLEOTIDE SEQUENCE</scope>
    <source>
        <strain evidence="10">JCM 3276</strain>
    </source>
</reference>
<proteinExistence type="predicted"/>
<dbReference type="SUPFAM" id="SSF50129">
    <property type="entry name" value="GroES-like"/>
    <property type="match status" value="1"/>
</dbReference>
<dbReference type="Pfam" id="PF08240">
    <property type="entry name" value="ADH_N"/>
    <property type="match status" value="1"/>
</dbReference>
<dbReference type="Pfam" id="PF00698">
    <property type="entry name" value="Acyl_transf_1"/>
    <property type="match status" value="1"/>
</dbReference>
<name>A0A918GG09_9PSEU</name>
<dbReference type="CDD" id="cd08955">
    <property type="entry name" value="KR_2_FAS_SDR_x"/>
    <property type="match status" value="1"/>
</dbReference>
<dbReference type="InterPro" id="IPR014043">
    <property type="entry name" value="Acyl_transferase_dom"/>
</dbReference>
<dbReference type="Gene3D" id="3.30.70.3290">
    <property type="match status" value="1"/>
</dbReference>
<gene>
    <name evidence="10" type="ORF">GCM10010171_32320</name>
</gene>
<dbReference type="Proteomes" id="UP000660680">
    <property type="component" value="Unassembled WGS sequence"/>
</dbReference>
<dbReference type="SMART" id="SM00827">
    <property type="entry name" value="PKS_AT"/>
    <property type="match status" value="1"/>
</dbReference>
<dbReference type="InterPro" id="IPR036736">
    <property type="entry name" value="ACP-like_sf"/>
</dbReference>
<organism evidence="10 11">
    <name type="scientific">Actinokineospora fastidiosa</name>
    <dbReference type="NCBI Taxonomy" id="1816"/>
    <lineage>
        <taxon>Bacteria</taxon>
        <taxon>Bacillati</taxon>
        <taxon>Actinomycetota</taxon>
        <taxon>Actinomycetes</taxon>
        <taxon>Pseudonocardiales</taxon>
        <taxon>Pseudonocardiaceae</taxon>
        <taxon>Actinokineospora</taxon>
    </lineage>
</organism>
<feature type="region of interest" description="N-terminal hotdog fold" evidence="6">
    <location>
        <begin position="895"/>
        <end position="1022"/>
    </location>
</feature>
<dbReference type="PROSITE" id="PS52004">
    <property type="entry name" value="KS3_2"/>
    <property type="match status" value="1"/>
</dbReference>
<feature type="domain" description="Carrier" evidence="7">
    <location>
        <begin position="1993"/>
        <end position="2068"/>
    </location>
</feature>
<dbReference type="SMART" id="SM01294">
    <property type="entry name" value="PKS_PP_betabranch"/>
    <property type="match status" value="1"/>
</dbReference>
<comment type="caution">
    <text evidence="10">The sequence shown here is derived from an EMBL/GenBank/DDBJ whole genome shotgun (WGS) entry which is preliminary data.</text>
</comment>
<sequence>MVPSVPVGRADQRDEPIAIVGIGLRFPGGARTPAEFAEFLRDGRSGIRPVPDDRWDVAAFQAEPGVEKGRIQSPGGGFLDRIDEFDAGFFGISPKEAQYTDPQQRMLLETTWEALEDATIDPAAFRGGNGGVYVGAGSIDYAMELTTLPNEELDGHLAAGITFFPMSGRLSYFLDWHGPSMTIDTACASSLTALHQAVVGLRRGECEIAVCAGVNALHYPRTSVIFSHANMLAPDGQCKTFDDAANGYVRAEGCGALVLMRLSDAERDGATVVAVIRGSAVGQDGDGPGLSVPNGAAQVRVMRAALADAGLSPADISYVEAHGTGTPLGDPIEMGAISDVFAESHTPDAPIPVGSVKTNVGHLEPVAGIVGVVKAVLQIRDRMIYPHLNLTTPSGRIPWQRYPVTVPTECVPWTAERRRALVNSFGFAGTIAAAVIEEPAPVSARPAPVDGPHVFTLSAKSKRSLRNQVERYRAHLAERPGIDVGDLCYTAAVGRSHFRLRVGAVVADRAQLADFLDRQAEKLAGDAAGAAEIGKVAFLFSGQGTQYPGMGAALYRRYPRFRAAFDECDALFAQHLGRSVRAIAFGEVERPEELDQTLYTQSALFCLEYALAALWLSWGVRPSVLIGHSIGEVVAAAVAEVFSLPDAVRLVAARARLMQSVAAPGGMAAVRAPADDVAPLLSGHPDLAVAAVNSPTQCVISGGVAALDAVSADLADRGIEVTRLAVSHAFHSPLMAEVFDEFRAAIADIAFARPRLTVISNVTGKVARAAELRDPEYWVRHIAEPVRFAAGMAELQRRGPHVIVEVGPSAALTALAKRCVTAEDHRWAQSTDKADDGSTIQRALIQLYTAGAAIRWRQVHHGRECRRITLPTYGFDRRRHWLPVAAARTVAGADHPLLGTEVTTAEQAAQGVREFRSRLSPRCPDYLADHVIAGQVVFPGAGYVEMAFALQDAVYGETGATVSDLRISEPLFLAEDRETEVRTRLTERPDGTAALTISSRAAGDAVDRRHATAEITRPDEGGGTVAGLRAAAADAGEPDSVLTGEEVYPGFAAVGMAYGPHFQRLLSTARHGDFATADLRGCRQTGAEHLPPTILDGALHTLAGLIDDGATYLPVRFGGVRLLRKPRAERLRVLLRLRETAAEGVDLAADLVILQDDLPVAEVADLGLKRLADETGGRGRAFLHRPVWLKRSQRGPVIEQPRRVLAVGGRGDALAGHAAESAVEVVVAGDAAEAGALLRAEAFTDVCWFWRAQGGATTEPGLRAECEDNYRDLLALLAVLDSAGFGGDQRLWLVTERAQVLPGDPVTDLSAAATLWGFGHSLLNERPGYRTTLIDLPEDGQAHLVDELRCRDGGEFQLGYRDGHRHVRRLLPLRPGRDGEENIALAVKDHGSFAGVRAVPAESVAPVGAEIQVRVHAAGLNFKDVLNALGMLKEHAESQGVEYRPLPLGFECSGTVVAAGPDAEFEVGAEVIVNYAGLMRRLATVPSSAAVRRPERISAVEGAGLASAYVTAHYALHGLAGIKAGDRVLIHAAAGGVGQAAVQLAMAAGAEVFATASPPKWDVLRAQGVRHLMNSRTLDFADEIMAATGGAGVDVILNSLNKDFIPAGLRALGRGGRFVELGKVGVWTTEEVAAARPDVRYHNFDLSELPEDEVVALNKRVLTEVADRIGAGELAPITTTRYSLDEVEEAFGVLSRGANVGKLVIAFAEEPAPRPAPVRADRTYLITGGLGALGLVTARKLVELGARHLVLVGRQGIPRPDAAHLLDRLGPAEVTVCRGDVGDRADLRRIEAVLAGLPHPLGGIVHAAGGLADAPVSAQTWESVDTVFQSKVYGGWLLHEFAATRPDLDFFVLYSSAASVVGGPGQANYAAANAFLDQLAHHRVRDGLPALSLNWGPVAQLGMSARLSEQHAKAFEDDGVAFFSPARAMRALEALLGGPVAQAAVGECDWNRFVSTKPITNALYQELTRDTAATAAGLDLDALRSAPDAERLAAIDRFIRAKVADVLHFTDLDDIDSRARFAQLGLDSLVAVELKNALEVAFGVALPATVAFDHPTAHDLAGFLDGQITAAV</sequence>
<dbReference type="InterPro" id="IPR016036">
    <property type="entry name" value="Malonyl_transacylase_ACP-bd"/>
</dbReference>
<protein>
    <submittedName>
        <fullName evidence="10">Uncharacterized protein</fullName>
    </submittedName>
</protein>
<dbReference type="GO" id="GO:0006633">
    <property type="term" value="P:fatty acid biosynthetic process"/>
    <property type="evidence" value="ECO:0007669"/>
    <property type="project" value="InterPro"/>
</dbReference>
<dbReference type="Gene3D" id="3.40.50.720">
    <property type="entry name" value="NAD(P)-binding Rossmann-like Domain"/>
    <property type="match status" value="3"/>
</dbReference>
<dbReference type="Pfam" id="PF13602">
    <property type="entry name" value="ADH_zinc_N_2"/>
    <property type="match status" value="1"/>
</dbReference>
<dbReference type="InterPro" id="IPR016035">
    <property type="entry name" value="Acyl_Trfase/lysoPLipase"/>
</dbReference>
<dbReference type="Gene3D" id="3.10.129.110">
    <property type="entry name" value="Polyketide synthase dehydratase"/>
    <property type="match status" value="1"/>
</dbReference>
<dbReference type="SMART" id="SM00823">
    <property type="entry name" value="PKS_PP"/>
    <property type="match status" value="1"/>
</dbReference>
<keyword evidence="1" id="KW-0596">Phosphopantetheine</keyword>
<dbReference type="GO" id="GO:0031177">
    <property type="term" value="F:phosphopantetheine binding"/>
    <property type="evidence" value="ECO:0007669"/>
    <property type="project" value="InterPro"/>
</dbReference>